<dbReference type="RefSeq" id="WP_379878993.1">
    <property type="nucleotide sequence ID" value="NZ_JBHUIP010000016.1"/>
</dbReference>
<feature type="transmembrane region" description="Helical" evidence="10">
    <location>
        <begin position="175"/>
        <end position="195"/>
    </location>
</feature>
<evidence type="ECO:0000313" key="14">
    <source>
        <dbReference type="Proteomes" id="UP001597295"/>
    </source>
</evidence>
<feature type="transmembrane region" description="Helical" evidence="10">
    <location>
        <begin position="618"/>
        <end position="638"/>
    </location>
</feature>
<proteinExistence type="inferred from homology"/>
<feature type="transmembrane region" description="Helical" evidence="10">
    <location>
        <begin position="96"/>
        <end position="113"/>
    </location>
</feature>
<dbReference type="Pfam" id="PF01578">
    <property type="entry name" value="Cytochrom_C_asm"/>
    <property type="match status" value="1"/>
</dbReference>
<keyword evidence="3" id="KW-1003">Cell membrane</keyword>
<feature type="transmembrane region" description="Helical" evidence="10">
    <location>
        <begin position="351"/>
        <end position="374"/>
    </location>
</feature>
<keyword evidence="6" id="KW-0201">Cytochrome c-type biogenesis</keyword>
<evidence type="ECO:0000256" key="8">
    <source>
        <dbReference type="ARBA" id="ARBA00023136"/>
    </source>
</evidence>
<dbReference type="EMBL" id="JBHUIP010000016">
    <property type="protein sequence ID" value="MFD2265544.1"/>
    <property type="molecule type" value="Genomic_DNA"/>
</dbReference>
<evidence type="ECO:0000256" key="2">
    <source>
        <dbReference type="ARBA" id="ARBA00009186"/>
    </source>
</evidence>
<dbReference type="PRINTS" id="PR01410">
    <property type="entry name" value="CCBIOGENESIS"/>
</dbReference>
<organism evidence="13 14">
    <name type="scientific">Lacibacterium aquatile</name>
    <dbReference type="NCBI Taxonomy" id="1168082"/>
    <lineage>
        <taxon>Bacteria</taxon>
        <taxon>Pseudomonadati</taxon>
        <taxon>Pseudomonadota</taxon>
        <taxon>Alphaproteobacteria</taxon>
        <taxon>Rhodospirillales</taxon>
        <taxon>Rhodospirillaceae</taxon>
    </lineage>
</organism>
<keyword evidence="7 10" id="KW-1133">Transmembrane helix</keyword>
<feature type="domain" description="Cytochrome c assembly protein" evidence="11">
    <location>
        <begin position="89"/>
        <end position="295"/>
    </location>
</feature>
<comment type="similarity">
    <text evidence="2">Belongs to the CcmF/CycK/Ccl1/NrfE/CcsA family.</text>
</comment>
<keyword evidence="14" id="KW-1185">Reference proteome</keyword>
<name>A0ABW5E0F7_9PROT</name>
<evidence type="ECO:0000256" key="9">
    <source>
        <dbReference type="ARBA" id="ARBA00037230"/>
    </source>
</evidence>
<keyword evidence="4" id="KW-0997">Cell inner membrane</keyword>
<evidence type="ECO:0000256" key="6">
    <source>
        <dbReference type="ARBA" id="ARBA00022748"/>
    </source>
</evidence>
<feature type="transmembrane region" description="Helical" evidence="10">
    <location>
        <begin position="125"/>
        <end position="144"/>
    </location>
</feature>
<dbReference type="InterPro" id="IPR032523">
    <property type="entry name" value="CcmF_C"/>
</dbReference>
<evidence type="ECO:0000259" key="11">
    <source>
        <dbReference type="Pfam" id="PF01578"/>
    </source>
</evidence>
<comment type="subcellular location">
    <subcellularLocation>
        <location evidence="1">Cell inner membrane</location>
        <topology evidence="1">Multi-pass membrane protein</topology>
    </subcellularLocation>
</comment>
<dbReference type="InterPro" id="IPR003568">
    <property type="entry name" value="Cyt_c_biogenesis_CcmF"/>
</dbReference>
<feature type="transmembrane region" description="Helical" evidence="10">
    <location>
        <begin position="34"/>
        <end position="62"/>
    </location>
</feature>
<evidence type="ECO:0000313" key="13">
    <source>
        <dbReference type="EMBL" id="MFD2265544.1"/>
    </source>
</evidence>
<evidence type="ECO:0000256" key="5">
    <source>
        <dbReference type="ARBA" id="ARBA00022692"/>
    </source>
</evidence>
<protein>
    <submittedName>
        <fullName evidence="13">Heme lyase CcmF/NrfE family subunit</fullName>
    </submittedName>
</protein>
<reference evidence="14" key="1">
    <citation type="journal article" date="2019" name="Int. J. Syst. Evol. Microbiol.">
        <title>The Global Catalogue of Microorganisms (GCM) 10K type strain sequencing project: providing services to taxonomists for standard genome sequencing and annotation.</title>
        <authorList>
            <consortium name="The Broad Institute Genomics Platform"/>
            <consortium name="The Broad Institute Genome Sequencing Center for Infectious Disease"/>
            <person name="Wu L."/>
            <person name="Ma J."/>
        </authorList>
    </citation>
    <scope>NUCLEOTIDE SEQUENCE [LARGE SCALE GENOMIC DNA]</scope>
    <source>
        <strain evidence="14">CGMCC 1.19062</strain>
    </source>
</reference>
<dbReference type="Proteomes" id="UP001597295">
    <property type="component" value="Unassembled WGS sequence"/>
</dbReference>
<feature type="domain" description="Cytochrome c-type biogenesis protein CcmF C-terminal" evidence="12">
    <location>
        <begin position="315"/>
        <end position="640"/>
    </location>
</feature>
<dbReference type="NCBIfam" id="TIGR00353">
    <property type="entry name" value="nrfE"/>
    <property type="match status" value="1"/>
</dbReference>
<keyword evidence="13" id="KW-0456">Lyase</keyword>
<dbReference type="PRINTS" id="PR01411">
    <property type="entry name" value="CCMFBIOGNSIS"/>
</dbReference>
<keyword evidence="5 10" id="KW-0812">Transmembrane</keyword>
<dbReference type="InterPro" id="IPR003567">
    <property type="entry name" value="Cyt_c_biogenesis"/>
</dbReference>
<feature type="transmembrane region" description="Helical" evidence="10">
    <location>
        <begin position="313"/>
        <end position="330"/>
    </location>
</feature>
<accession>A0ABW5E0F7</accession>
<sequence length="660" mass="70701">MIVEAGHFVLILAAFITMVQVILPLWGAARGDRFLMAFGTPASIGQAVCCLLAFAALMHAYLTSDFSVVNVVENSHQAKPLLYKISGVWGNHEGSLLLWITVMALFGAAVGLFGRRLPDSLKARVLGIQALVALGFYGFILFTSNPFERVFPPPIEGRGLNPLLQDPGLAFHPPMLYLGYVGFSLTFSFAIAALLERRVDPAWARWVRPWTLAAWAMLTGGIALGSWWAYYELGWGGWWFWDPVENASLMPWLSGTALLHSAIVVEKRDALKRWTILLAVITFAFSLMGTFLVRSGVITSVHAFAVDPTRGSYILILMVLVVGGALALYARRAADLEPGGLFAPISREGALILNNVLLATALATVLLGTLYPMILQALDAGAVSVGTPYYQATFVPLVTPLLLLMAAGPLMAWKRADLRGVLSRLKMAILLTALGLAATWAIKSDGPMMAPLGFALGLWLIFGSLTDIAERINLGSFKPAVILARAGRLPASAIGAALAHAGLGVSVLGMVGTLWQAETIQAVPISGKIDIAGYRLELLDVEAAAGPNYQAARATVKVMRNGKDIAFLHPERRRFASPPMVTTEAAIRTNIISDLYVVLGEAPPGAQTVPLRVYHNPLAPFIWLGALVMVLGAGCSLADRRLRVGAPKRGASALAVGQRA</sequence>
<gene>
    <name evidence="13" type="ORF">ACFSM5_21760</name>
</gene>
<dbReference type="InterPro" id="IPR002541">
    <property type="entry name" value="Cyt_c_assembly"/>
</dbReference>
<dbReference type="GO" id="GO:0016829">
    <property type="term" value="F:lyase activity"/>
    <property type="evidence" value="ECO:0007669"/>
    <property type="project" value="UniProtKB-KW"/>
</dbReference>
<evidence type="ECO:0000256" key="1">
    <source>
        <dbReference type="ARBA" id="ARBA00004429"/>
    </source>
</evidence>
<comment type="function">
    <text evidence="9">Required for the biogenesis of c-type cytochromes. Possible subunit of a heme lyase.</text>
</comment>
<evidence type="ECO:0000256" key="7">
    <source>
        <dbReference type="ARBA" id="ARBA00022989"/>
    </source>
</evidence>
<feature type="transmembrane region" description="Helical" evidence="10">
    <location>
        <begin position="448"/>
        <end position="468"/>
    </location>
</feature>
<feature type="transmembrane region" description="Helical" evidence="10">
    <location>
        <begin position="274"/>
        <end position="293"/>
    </location>
</feature>
<feature type="transmembrane region" description="Helical" evidence="10">
    <location>
        <begin position="394"/>
        <end position="413"/>
    </location>
</feature>
<feature type="transmembrane region" description="Helical" evidence="10">
    <location>
        <begin position="207"/>
        <end position="229"/>
    </location>
</feature>
<comment type="caution">
    <text evidence="13">The sequence shown here is derived from an EMBL/GenBank/DDBJ whole genome shotgun (WGS) entry which is preliminary data.</text>
</comment>
<dbReference type="NCBIfam" id="NF007691">
    <property type="entry name" value="PRK10369.1"/>
    <property type="match status" value="1"/>
</dbReference>
<feature type="transmembrane region" description="Helical" evidence="10">
    <location>
        <begin position="249"/>
        <end position="265"/>
    </location>
</feature>
<keyword evidence="8 10" id="KW-0472">Membrane</keyword>
<evidence type="ECO:0000256" key="10">
    <source>
        <dbReference type="SAM" id="Phobius"/>
    </source>
</evidence>
<dbReference type="Pfam" id="PF16327">
    <property type="entry name" value="CcmF_C"/>
    <property type="match status" value="1"/>
</dbReference>
<feature type="transmembrane region" description="Helical" evidence="10">
    <location>
        <begin position="6"/>
        <end position="27"/>
    </location>
</feature>
<evidence type="ECO:0000259" key="12">
    <source>
        <dbReference type="Pfam" id="PF16327"/>
    </source>
</evidence>
<feature type="transmembrane region" description="Helical" evidence="10">
    <location>
        <begin position="425"/>
        <end position="442"/>
    </location>
</feature>
<evidence type="ECO:0000256" key="3">
    <source>
        <dbReference type="ARBA" id="ARBA00022475"/>
    </source>
</evidence>
<feature type="transmembrane region" description="Helical" evidence="10">
    <location>
        <begin position="489"/>
        <end position="515"/>
    </location>
</feature>
<dbReference type="PANTHER" id="PTHR43653:SF1">
    <property type="entry name" value="CYTOCHROME C-TYPE BIOGENESIS PROTEIN CCMF"/>
    <property type="match status" value="1"/>
</dbReference>
<dbReference type="PANTHER" id="PTHR43653">
    <property type="entry name" value="CYTOCHROME C ASSEMBLY PROTEIN-RELATED"/>
    <property type="match status" value="1"/>
</dbReference>
<evidence type="ECO:0000256" key="4">
    <source>
        <dbReference type="ARBA" id="ARBA00022519"/>
    </source>
</evidence>